<comment type="caution">
    <text evidence="3">The sequence shown here is derived from an EMBL/GenBank/DDBJ whole genome shotgun (WGS) entry which is preliminary data.</text>
</comment>
<dbReference type="Gene3D" id="3.30.450.40">
    <property type="match status" value="1"/>
</dbReference>
<dbReference type="SMART" id="SM00966">
    <property type="entry name" value="SpoVT_AbrB"/>
    <property type="match status" value="1"/>
</dbReference>
<dbReference type="EMBL" id="SMCQ01000007">
    <property type="protein sequence ID" value="TCW00586.1"/>
    <property type="molecule type" value="Genomic_DNA"/>
</dbReference>
<accession>A0A4R3Z5Q8</accession>
<dbReference type="GeneID" id="98915169"/>
<sequence length="172" mass="20012">MKTTGMVRRIDELGRIVIPKEIRKQLMMKEGESIAFSLEDEKIILTKFSMVHKISNSTQMLLEGLYNKYHNTFMICDKESIVICSADGLAKYQRKRLPKDLVLLIENQEKQIEVMMDFFGQEEKVTIYPLSQEAESVGALLMLTRQTPYYTMDETLLEFIKDVIEQEIESCV</sequence>
<proteinExistence type="predicted"/>
<dbReference type="GO" id="GO:0003677">
    <property type="term" value="F:DNA binding"/>
    <property type="evidence" value="ECO:0007669"/>
    <property type="project" value="UniProtKB-UniRule"/>
</dbReference>
<dbReference type="Pfam" id="PF04014">
    <property type="entry name" value="MazE_antitoxin"/>
    <property type="match status" value="1"/>
</dbReference>
<keyword evidence="1" id="KW-0238">DNA-binding</keyword>
<dbReference type="RefSeq" id="WP_066448249.1">
    <property type="nucleotide sequence ID" value="NZ_DBGCPY010000070.1"/>
</dbReference>
<dbReference type="NCBIfam" id="TIGR01439">
    <property type="entry name" value="lp_hng_hel_AbrB"/>
    <property type="match status" value="1"/>
</dbReference>
<evidence type="ECO:0000256" key="1">
    <source>
        <dbReference type="PROSITE-ProRule" id="PRU01076"/>
    </source>
</evidence>
<dbReference type="Proteomes" id="UP000295515">
    <property type="component" value="Unassembled WGS sequence"/>
</dbReference>
<name>A0A4R3Z5Q8_9FIRM</name>
<evidence type="ECO:0000313" key="4">
    <source>
        <dbReference type="Proteomes" id="UP000295515"/>
    </source>
</evidence>
<dbReference type="InterPro" id="IPR052731">
    <property type="entry name" value="B_subtilis_Trans_State_Reg"/>
</dbReference>
<dbReference type="PANTHER" id="PTHR36432">
    <property type="match status" value="1"/>
</dbReference>
<organism evidence="3 4">
    <name type="scientific">Longibaculum muris</name>
    <dbReference type="NCBI Taxonomy" id="1796628"/>
    <lineage>
        <taxon>Bacteria</taxon>
        <taxon>Bacillati</taxon>
        <taxon>Bacillota</taxon>
        <taxon>Erysipelotrichia</taxon>
        <taxon>Erysipelotrichales</taxon>
        <taxon>Coprobacillaceae</taxon>
        <taxon>Longibaculum</taxon>
    </lineage>
</organism>
<keyword evidence="4" id="KW-1185">Reference proteome</keyword>
<dbReference type="Gene3D" id="2.10.260.10">
    <property type="match status" value="1"/>
</dbReference>
<reference evidence="3 4" key="1">
    <citation type="submission" date="2019-03" db="EMBL/GenBank/DDBJ databases">
        <title>Genomic Encyclopedia of Type Strains, Phase IV (KMG-IV): sequencing the most valuable type-strain genomes for metagenomic binning, comparative biology and taxonomic classification.</title>
        <authorList>
            <person name="Goeker M."/>
        </authorList>
    </citation>
    <scope>NUCLEOTIDE SEQUENCE [LARGE SCALE GENOMIC DNA]</scope>
    <source>
        <strain evidence="3 4">DSM 29487</strain>
    </source>
</reference>
<dbReference type="PROSITE" id="PS51740">
    <property type="entry name" value="SPOVT_ABRB"/>
    <property type="match status" value="1"/>
</dbReference>
<feature type="domain" description="SpoVT-AbrB" evidence="2">
    <location>
        <begin position="5"/>
        <end position="50"/>
    </location>
</feature>
<gene>
    <name evidence="3" type="ORF">EDD60_10775</name>
</gene>
<dbReference type="PANTHER" id="PTHR36432:SF1">
    <property type="entry name" value="STAGE V SPORULATION PROTEIN T"/>
    <property type="match status" value="1"/>
</dbReference>
<dbReference type="AlphaFoldDB" id="A0A4R3Z5Q8"/>
<dbReference type="InterPro" id="IPR029016">
    <property type="entry name" value="GAF-like_dom_sf"/>
</dbReference>
<dbReference type="InterPro" id="IPR037914">
    <property type="entry name" value="SpoVT-AbrB_sf"/>
</dbReference>
<evidence type="ECO:0000313" key="3">
    <source>
        <dbReference type="EMBL" id="TCW00586.1"/>
    </source>
</evidence>
<dbReference type="InterPro" id="IPR007159">
    <property type="entry name" value="SpoVT-AbrB_dom"/>
</dbReference>
<evidence type="ECO:0000259" key="2">
    <source>
        <dbReference type="PROSITE" id="PS51740"/>
    </source>
</evidence>
<protein>
    <submittedName>
        <fullName evidence="3">Stage V sporulation protein T</fullName>
    </submittedName>
</protein>
<dbReference type="SUPFAM" id="SSF89447">
    <property type="entry name" value="AbrB/MazE/MraZ-like"/>
    <property type="match status" value="1"/>
</dbReference>